<gene>
    <name evidence="6" type="ORF">B0T17DRAFT_590481</name>
</gene>
<dbReference type="PANTHER" id="PTHR11360">
    <property type="entry name" value="MONOCARBOXYLATE TRANSPORTER"/>
    <property type="match status" value="1"/>
</dbReference>
<dbReference type="Proteomes" id="UP001174934">
    <property type="component" value="Unassembled WGS sequence"/>
</dbReference>
<feature type="transmembrane region" description="Helical" evidence="4">
    <location>
        <begin position="167"/>
        <end position="190"/>
    </location>
</feature>
<evidence type="ECO:0000259" key="5">
    <source>
        <dbReference type="PROSITE" id="PS50850"/>
    </source>
</evidence>
<feature type="transmembrane region" description="Helical" evidence="4">
    <location>
        <begin position="202"/>
        <end position="222"/>
    </location>
</feature>
<feature type="transmembrane region" description="Helical" evidence="4">
    <location>
        <begin position="116"/>
        <end position="135"/>
    </location>
</feature>
<feature type="transmembrane region" description="Helical" evidence="4">
    <location>
        <begin position="438"/>
        <end position="459"/>
    </location>
</feature>
<keyword evidence="4" id="KW-0812">Transmembrane</keyword>
<proteinExistence type="inferred from homology"/>
<dbReference type="PANTHER" id="PTHR11360:SF234">
    <property type="entry name" value="MFS-TYPE TRANSPORTER DBAD-RELATED"/>
    <property type="match status" value="1"/>
</dbReference>
<sequence>MEKDIRESDASETDTASEDRVVYSDSRGDRDIEKSGSLPAPHTTEAVPTPMISDPSSEPSSSTDPDPAPDGGLQAWLQVLGSVVILANTWGLINTFGVYQAYYETDLLKSNTSSEISWIGSIQASLLLLVGVISGPLFDAGYFRHLLITGLTLIVFGQFMTSLCTQYWQVLLAQGFCIGIGMGLTFLPSAAIVSQYFTKHRALAIGISSAGSPVAGIIFPVIFSRLEPTLGFGWATRVIAFVLLAISIVPVLFMRTRLPPSGRARAFIDKSALRDWPFAGFVIAGFFGFMTLYVPFFYITLFATSHGITTPDFAPYLVTFLNLGSVFGRVVPNAIADRLGSLNVLVACTFASAVTAFGWFGIHDLGGSVVFALLYGAFSGAVVSLTPSVVASMTPDMSRLGTRLGMSFMFTGVSILIGTPIAGSILGDFTQAEWQGTMGYGAAGLFIAAVFYSVSRALLYKRNRRWRD</sequence>
<keyword evidence="4" id="KW-0472">Membrane</keyword>
<evidence type="ECO:0000256" key="4">
    <source>
        <dbReference type="SAM" id="Phobius"/>
    </source>
</evidence>
<evidence type="ECO:0000256" key="3">
    <source>
        <dbReference type="SAM" id="MobiDB-lite"/>
    </source>
</evidence>
<keyword evidence="7" id="KW-1185">Reference proteome</keyword>
<dbReference type="InterPro" id="IPR011701">
    <property type="entry name" value="MFS"/>
</dbReference>
<organism evidence="6 7">
    <name type="scientific">Bombardia bombarda</name>
    <dbReference type="NCBI Taxonomy" id="252184"/>
    <lineage>
        <taxon>Eukaryota</taxon>
        <taxon>Fungi</taxon>
        <taxon>Dikarya</taxon>
        <taxon>Ascomycota</taxon>
        <taxon>Pezizomycotina</taxon>
        <taxon>Sordariomycetes</taxon>
        <taxon>Sordariomycetidae</taxon>
        <taxon>Sordariales</taxon>
        <taxon>Lasiosphaeriaceae</taxon>
        <taxon>Bombardia</taxon>
    </lineage>
</organism>
<protein>
    <submittedName>
        <fullName evidence="6">Major facilitator superfamily domain-containing protein</fullName>
    </submittedName>
</protein>
<dbReference type="AlphaFoldDB" id="A0AA40C416"/>
<feature type="transmembrane region" description="Helical" evidence="4">
    <location>
        <begin position="276"/>
        <end position="301"/>
    </location>
</feature>
<feature type="transmembrane region" description="Helical" evidence="4">
    <location>
        <begin position="234"/>
        <end position="255"/>
    </location>
</feature>
<feature type="transmembrane region" description="Helical" evidence="4">
    <location>
        <begin position="404"/>
        <end position="426"/>
    </location>
</feature>
<accession>A0AA40C416</accession>
<feature type="compositionally biased region" description="Basic and acidic residues" evidence="3">
    <location>
        <begin position="17"/>
        <end position="34"/>
    </location>
</feature>
<comment type="subcellular location">
    <subcellularLocation>
        <location evidence="1">Membrane</location>
        <topology evidence="1">Multi-pass membrane protein</topology>
    </subcellularLocation>
</comment>
<feature type="transmembrane region" description="Helical" evidence="4">
    <location>
        <begin position="313"/>
        <end position="330"/>
    </location>
</feature>
<dbReference type="InterPro" id="IPR020846">
    <property type="entry name" value="MFS_dom"/>
</dbReference>
<dbReference type="InterPro" id="IPR036259">
    <property type="entry name" value="MFS_trans_sf"/>
</dbReference>
<feature type="transmembrane region" description="Helical" evidence="4">
    <location>
        <begin position="342"/>
        <end position="362"/>
    </location>
</feature>
<evidence type="ECO:0000313" key="7">
    <source>
        <dbReference type="Proteomes" id="UP001174934"/>
    </source>
</evidence>
<keyword evidence="4" id="KW-1133">Transmembrane helix</keyword>
<evidence type="ECO:0000256" key="1">
    <source>
        <dbReference type="ARBA" id="ARBA00004141"/>
    </source>
</evidence>
<evidence type="ECO:0000256" key="2">
    <source>
        <dbReference type="ARBA" id="ARBA00006727"/>
    </source>
</evidence>
<feature type="region of interest" description="Disordered" evidence="3">
    <location>
        <begin position="1"/>
        <end position="68"/>
    </location>
</feature>
<evidence type="ECO:0000313" key="6">
    <source>
        <dbReference type="EMBL" id="KAK0624606.1"/>
    </source>
</evidence>
<feature type="compositionally biased region" description="Low complexity" evidence="3">
    <location>
        <begin position="50"/>
        <end position="65"/>
    </location>
</feature>
<feature type="domain" description="Major facilitator superfamily (MFS) profile" evidence="5">
    <location>
        <begin position="277"/>
        <end position="468"/>
    </location>
</feature>
<dbReference type="PROSITE" id="PS50850">
    <property type="entry name" value="MFS"/>
    <property type="match status" value="1"/>
</dbReference>
<feature type="transmembrane region" description="Helical" evidence="4">
    <location>
        <begin position="75"/>
        <end position="96"/>
    </location>
</feature>
<reference evidence="6" key="1">
    <citation type="submission" date="2023-06" db="EMBL/GenBank/DDBJ databases">
        <title>Genome-scale phylogeny and comparative genomics of the fungal order Sordariales.</title>
        <authorList>
            <consortium name="Lawrence Berkeley National Laboratory"/>
            <person name="Hensen N."/>
            <person name="Bonometti L."/>
            <person name="Westerberg I."/>
            <person name="Brannstrom I.O."/>
            <person name="Guillou S."/>
            <person name="Cros-Aarteil S."/>
            <person name="Calhoun S."/>
            <person name="Haridas S."/>
            <person name="Kuo A."/>
            <person name="Mondo S."/>
            <person name="Pangilinan J."/>
            <person name="Riley R."/>
            <person name="LaButti K."/>
            <person name="Andreopoulos B."/>
            <person name="Lipzen A."/>
            <person name="Chen C."/>
            <person name="Yanf M."/>
            <person name="Daum C."/>
            <person name="Ng V."/>
            <person name="Clum A."/>
            <person name="Steindorff A."/>
            <person name="Ohm R."/>
            <person name="Martin F."/>
            <person name="Silar P."/>
            <person name="Natvig D."/>
            <person name="Lalanne C."/>
            <person name="Gautier V."/>
            <person name="Ament-velasquez S.L."/>
            <person name="Kruys A."/>
            <person name="Hutchinson M.I."/>
            <person name="Powell A.J."/>
            <person name="Barry K."/>
            <person name="Miller A.N."/>
            <person name="Grigoriev I.V."/>
            <person name="Debuchy R."/>
            <person name="Gladieux P."/>
            <person name="Thoren M.H."/>
            <person name="Johannesson H."/>
        </authorList>
    </citation>
    <scope>NUCLEOTIDE SEQUENCE</scope>
    <source>
        <strain evidence="6">SMH3391-2</strain>
    </source>
</reference>
<dbReference type="Pfam" id="PF07690">
    <property type="entry name" value="MFS_1"/>
    <property type="match status" value="1"/>
</dbReference>
<name>A0AA40C416_9PEZI</name>
<dbReference type="Gene3D" id="1.20.1250.20">
    <property type="entry name" value="MFS general substrate transporter like domains"/>
    <property type="match status" value="2"/>
</dbReference>
<comment type="similarity">
    <text evidence="2">Belongs to the major facilitator superfamily. Monocarboxylate porter (TC 2.A.1.13) family.</text>
</comment>
<feature type="transmembrane region" description="Helical" evidence="4">
    <location>
        <begin position="142"/>
        <end position="161"/>
    </location>
</feature>
<comment type="caution">
    <text evidence="6">The sequence shown here is derived from an EMBL/GenBank/DDBJ whole genome shotgun (WGS) entry which is preliminary data.</text>
</comment>
<feature type="transmembrane region" description="Helical" evidence="4">
    <location>
        <begin position="368"/>
        <end position="392"/>
    </location>
</feature>
<dbReference type="GO" id="GO:0016020">
    <property type="term" value="C:membrane"/>
    <property type="evidence" value="ECO:0007669"/>
    <property type="project" value="UniProtKB-SubCell"/>
</dbReference>
<dbReference type="SUPFAM" id="SSF103473">
    <property type="entry name" value="MFS general substrate transporter"/>
    <property type="match status" value="1"/>
</dbReference>
<dbReference type="GO" id="GO:0022857">
    <property type="term" value="F:transmembrane transporter activity"/>
    <property type="evidence" value="ECO:0007669"/>
    <property type="project" value="InterPro"/>
</dbReference>
<dbReference type="InterPro" id="IPR050327">
    <property type="entry name" value="Proton-linked_MCT"/>
</dbReference>
<dbReference type="EMBL" id="JAULSR010000003">
    <property type="protein sequence ID" value="KAK0624606.1"/>
    <property type="molecule type" value="Genomic_DNA"/>
</dbReference>